<sequence>MALERAQSFISEQEYLQGELIAELRHEYIDGQVFAMAGTSRNHNLLVSNCVQRIANHLQASPCMTFSSEIKVKAGRCFFYPDVMVVCDDEQGDDYYTDKPTLIIEVLSKSTRRLDKTTKPAAYKTLPSLREYVLIEQDHVEVELFRRSQNWFAEHYFLGDSFNLESIGLTVNVTDLYQRVDNEDMRDYQQQLAQQAG</sequence>
<dbReference type="CDD" id="cd06260">
    <property type="entry name" value="DUF820-like"/>
    <property type="match status" value="1"/>
</dbReference>
<name>A0ABT1U5E1_9GAMM</name>
<dbReference type="InterPro" id="IPR011335">
    <property type="entry name" value="Restrct_endonuc-II-like"/>
</dbReference>
<evidence type="ECO:0000313" key="2">
    <source>
        <dbReference type="EMBL" id="MCQ8128614.1"/>
    </source>
</evidence>
<proteinExistence type="predicted"/>
<protein>
    <submittedName>
        <fullName evidence="2">Uma2 family endonuclease</fullName>
    </submittedName>
</protein>
<dbReference type="InterPro" id="IPR008538">
    <property type="entry name" value="Uma2"/>
</dbReference>
<evidence type="ECO:0000259" key="1">
    <source>
        <dbReference type="Pfam" id="PF05685"/>
    </source>
</evidence>
<dbReference type="Pfam" id="PF05685">
    <property type="entry name" value="Uma2"/>
    <property type="match status" value="1"/>
</dbReference>
<accession>A0ABT1U5E1</accession>
<dbReference type="GO" id="GO:0004519">
    <property type="term" value="F:endonuclease activity"/>
    <property type="evidence" value="ECO:0007669"/>
    <property type="project" value="UniProtKB-KW"/>
</dbReference>
<dbReference type="Gene3D" id="3.90.1570.10">
    <property type="entry name" value="tt1808, chain A"/>
    <property type="match status" value="1"/>
</dbReference>
<dbReference type="SUPFAM" id="SSF52980">
    <property type="entry name" value="Restriction endonuclease-like"/>
    <property type="match status" value="1"/>
</dbReference>
<evidence type="ECO:0000313" key="3">
    <source>
        <dbReference type="Proteomes" id="UP001524586"/>
    </source>
</evidence>
<keyword evidence="2" id="KW-0378">Hydrolase</keyword>
<dbReference type="Proteomes" id="UP001524586">
    <property type="component" value="Unassembled WGS sequence"/>
</dbReference>
<reference evidence="2 3" key="1">
    <citation type="submission" date="2022-07" db="EMBL/GenBank/DDBJ databases">
        <title>Methylomonas rivi sp. nov., Methylomonas rosea sp. nov., Methylomonas aureus sp. nov. and Methylomonas subterranea sp. nov., four novel methanotrophs isolated from a freshwater creek and the deep terrestrial subsurface.</title>
        <authorList>
            <person name="Abin C."/>
            <person name="Sankaranarayanan K."/>
            <person name="Garner C."/>
            <person name="Sindelar R."/>
            <person name="Kotary K."/>
            <person name="Garner R."/>
            <person name="Barclay S."/>
            <person name="Lawson P."/>
            <person name="Krumholz L."/>
        </authorList>
    </citation>
    <scope>NUCLEOTIDE SEQUENCE [LARGE SCALE GENOMIC DNA]</scope>
    <source>
        <strain evidence="2 3">WSC-6</strain>
    </source>
</reference>
<keyword evidence="2" id="KW-0540">Nuclease</keyword>
<dbReference type="InterPro" id="IPR012296">
    <property type="entry name" value="Nuclease_put_TT1808"/>
</dbReference>
<comment type="caution">
    <text evidence="2">The sequence shown here is derived from an EMBL/GenBank/DDBJ whole genome shotgun (WGS) entry which is preliminary data.</text>
</comment>
<dbReference type="PANTHER" id="PTHR36558:SF1">
    <property type="entry name" value="RESTRICTION ENDONUCLEASE DOMAIN-CONTAINING PROTEIN-RELATED"/>
    <property type="match status" value="1"/>
</dbReference>
<keyword evidence="3" id="KW-1185">Reference proteome</keyword>
<gene>
    <name evidence="2" type="ORF">NP596_09095</name>
</gene>
<organism evidence="2 3">
    <name type="scientific">Methylomonas rivi</name>
    <dbReference type="NCBI Taxonomy" id="2952226"/>
    <lineage>
        <taxon>Bacteria</taxon>
        <taxon>Pseudomonadati</taxon>
        <taxon>Pseudomonadota</taxon>
        <taxon>Gammaproteobacteria</taxon>
        <taxon>Methylococcales</taxon>
        <taxon>Methylococcaceae</taxon>
        <taxon>Methylomonas</taxon>
    </lineage>
</organism>
<feature type="domain" description="Putative restriction endonuclease" evidence="1">
    <location>
        <begin position="13"/>
        <end position="164"/>
    </location>
</feature>
<dbReference type="EMBL" id="JANIBK010000036">
    <property type="protein sequence ID" value="MCQ8128614.1"/>
    <property type="molecule type" value="Genomic_DNA"/>
</dbReference>
<keyword evidence="2" id="KW-0255">Endonuclease</keyword>
<dbReference type="RefSeq" id="WP_256615006.1">
    <property type="nucleotide sequence ID" value="NZ_JANIBK010000036.1"/>
</dbReference>
<dbReference type="PANTHER" id="PTHR36558">
    <property type="entry name" value="GLR1098 PROTEIN"/>
    <property type="match status" value="1"/>
</dbReference>